<evidence type="ECO:0008006" key="3">
    <source>
        <dbReference type="Google" id="ProtNLM"/>
    </source>
</evidence>
<organism evidence="1 2">
    <name type="scientific">Candidatus Nanohalobium constans</name>
    <dbReference type="NCBI Taxonomy" id="2565781"/>
    <lineage>
        <taxon>Archaea</taxon>
        <taxon>Candidatus Nanohalarchaeota</taxon>
        <taxon>Candidatus Nanohalobia</taxon>
        <taxon>Candidatus Nanohalobiales</taxon>
        <taxon>Candidatus Nanohalobiaceae</taxon>
        <taxon>Candidatus Nanohalobium</taxon>
    </lineage>
</organism>
<dbReference type="GeneID" id="42364866"/>
<protein>
    <recommendedName>
        <fullName evidence="3">Twin-arginine translocation signal domain-containing protein</fullName>
    </recommendedName>
</protein>
<dbReference type="PROSITE" id="PS51318">
    <property type="entry name" value="TAT"/>
    <property type="match status" value="1"/>
</dbReference>
<reference evidence="2" key="1">
    <citation type="submission" date="2019-05" db="EMBL/GenBank/DDBJ databases">
        <title>Candidatus Nanohalobium constans, a novel model system to study the DPANN nano-sized archaea: genomic and physiological characterization of a nanoarchaeon co-cultured with its chitinotrophic host.</title>
        <authorList>
            <person name="La Cono V."/>
            <person name="Arcadi E."/>
            <person name="Crisafi F."/>
            <person name="Denaro R."/>
            <person name="La Spada G."/>
            <person name="Messina E."/>
            <person name="Smedile F."/>
            <person name="Toshchakov S.V."/>
            <person name="Shevchenko M.A."/>
            <person name="Golyshin P.N."/>
            <person name="Golyshina O.V."/>
            <person name="Ferrer M."/>
            <person name="Rohde M."/>
            <person name="Mushegian A."/>
            <person name="Sorokin D.Y."/>
            <person name="Giuliano L."/>
            <person name="Yakimov M.M."/>
        </authorList>
    </citation>
    <scope>NUCLEOTIDE SEQUENCE [LARGE SCALE GENOMIC DNA]</scope>
    <source>
        <strain evidence="2">LC1Nh</strain>
    </source>
</reference>
<dbReference type="Proteomes" id="UP000377803">
    <property type="component" value="Chromosome"/>
</dbReference>
<dbReference type="InterPro" id="IPR006311">
    <property type="entry name" value="TAT_signal"/>
</dbReference>
<name>A0A5Q0UFJ2_9ARCH</name>
<dbReference type="KEGG" id="ncon:LC1Nh_0483"/>
<sequence length="74" mass="8428">MGEEKTSRREFLKVLGLGTGAAALSLSSLPGMIEQLLQTFNKRKTNLDLSEIDVRRTDPQNPENHKIWFRKDLS</sequence>
<dbReference type="InterPro" id="IPR019546">
    <property type="entry name" value="TAT_signal_bac_arc"/>
</dbReference>
<evidence type="ECO:0000313" key="1">
    <source>
        <dbReference type="EMBL" id="QGA80383.1"/>
    </source>
</evidence>
<evidence type="ECO:0000313" key="2">
    <source>
        <dbReference type="Proteomes" id="UP000377803"/>
    </source>
</evidence>
<gene>
    <name evidence="1" type="ORF">LC1Nh_0483</name>
</gene>
<dbReference type="RefSeq" id="WP_217907076.1">
    <property type="nucleotide sequence ID" value="NZ_CP040089.1"/>
</dbReference>
<dbReference type="NCBIfam" id="TIGR01409">
    <property type="entry name" value="TAT_signal_seq"/>
    <property type="match status" value="1"/>
</dbReference>
<proteinExistence type="predicted"/>
<dbReference type="AlphaFoldDB" id="A0A5Q0UFJ2"/>
<dbReference type="EMBL" id="CP040089">
    <property type="protein sequence ID" value="QGA80383.1"/>
    <property type="molecule type" value="Genomic_DNA"/>
</dbReference>
<keyword evidence="2" id="KW-1185">Reference proteome</keyword>
<accession>A0A5Q0UFJ2</accession>